<protein>
    <recommendedName>
        <fullName evidence="2">Isochorismatase-like domain-containing protein</fullName>
    </recommendedName>
</protein>
<feature type="domain" description="Isochorismatase-like" evidence="2">
    <location>
        <begin position="12"/>
        <end position="195"/>
    </location>
</feature>
<dbReference type="Gene3D" id="3.40.50.850">
    <property type="entry name" value="Isochorismatase-like"/>
    <property type="match status" value="1"/>
</dbReference>
<keyword evidence="1" id="KW-0378">Hydrolase</keyword>
<reference evidence="3" key="1">
    <citation type="submission" date="2022-07" db="EMBL/GenBank/DDBJ databases">
        <title>Complete Genome Sequence of the Radioresistant Bacterium Deinococcus aetherius ST0316, Isolated from the Air Dust collected in Lower Stratosphere above Japan.</title>
        <authorList>
            <person name="Satoh K."/>
            <person name="Hagiwara K."/>
            <person name="Katsumata K."/>
            <person name="Kubo A."/>
            <person name="Yokobori S."/>
            <person name="Yamagishi A."/>
            <person name="Oono Y."/>
            <person name="Narumi I."/>
        </authorList>
    </citation>
    <scope>NUCLEOTIDE SEQUENCE</scope>
    <source>
        <strain evidence="3">ST0316</strain>
        <plasmid evidence="3">pDAETH-1</plasmid>
    </source>
</reference>
<dbReference type="Proteomes" id="UP001064971">
    <property type="component" value="Plasmid pDAETH-1"/>
</dbReference>
<organism evidence="3 4">
    <name type="scientific">Deinococcus aetherius</name>
    <dbReference type="NCBI Taxonomy" id="200252"/>
    <lineage>
        <taxon>Bacteria</taxon>
        <taxon>Thermotogati</taxon>
        <taxon>Deinococcota</taxon>
        <taxon>Deinococci</taxon>
        <taxon>Deinococcales</taxon>
        <taxon>Deinococcaceae</taxon>
        <taxon>Deinococcus</taxon>
    </lineage>
</organism>
<dbReference type="SUPFAM" id="SSF52499">
    <property type="entry name" value="Isochorismatase-like hydrolases"/>
    <property type="match status" value="1"/>
</dbReference>
<sequence>MTHQDPPVLDHAALVLIEFQREWLDATGGMQPYIQDRVQFDAAVSHAVRVLQAARDAHLPVIHVGYDFEAGHPELGRVRYGLREILRTSGLFSGEGSQFAPDFAPRAGEFVARGRIGVSAFAGSNLDGFLRNNRIERLYLSGFALQTCVESTLRDAHDRGYEAVVVEDATAAFTPEQREYVLDRVVPIFGARVSAAALVAALKQASRPV</sequence>
<dbReference type="InterPro" id="IPR036380">
    <property type="entry name" value="Isochorismatase-like_sf"/>
</dbReference>
<evidence type="ECO:0000313" key="4">
    <source>
        <dbReference type="Proteomes" id="UP001064971"/>
    </source>
</evidence>
<evidence type="ECO:0000259" key="2">
    <source>
        <dbReference type="Pfam" id="PF00857"/>
    </source>
</evidence>
<geneLocation type="plasmid" evidence="3 4">
    <name>pDAETH-1</name>
</geneLocation>
<gene>
    <name evidence="3" type="ORF">DAETH_37810</name>
</gene>
<evidence type="ECO:0000256" key="1">
    <source>
        <dbReference type="ARBA" id="ARBA00022801"/>
    </source>
</evidence>
<dbReference type="InterPro" id="IPR050272">
    <property type="entry name" value="Isochorismatase-like_hydrls"/>
</dbReference>
<dbReference type="CDD" id="cd00431">
    <property type="entry name" value="cysteine_hydrolases"/>
    <property type="match status" value="1"/>
</dbReference>
<dbReference type="Pfam" id="PF00857">
    <property type="entry name" value="Isochorismatase"/>
    <property type="match status" value="1"/>
</dbReference>
<dbReference type="InterPro" id="IPR000868">
    <property type="entry name" value="Isochorismatase-like_dom"/>
</dbReference>
<proteinExistence type="predicted"/>
<keyword evidence="3" id="KW-0614">Plasmid</keyword>
<keyword evidence="4" id="KW-1185">Reference proteome</keyword>
<dbReference type="RefSeq" id="WP_264777655.1">
    <property type="nucleotide sequence ID" value="NZ_AP026561.1"/>
</dbReference>
<name>A0ABN6RKF5_9DEIO</name>
<accession>A0ABN6RKF5</accession>
<dbReference type="PANTHER" id="PTHR43540">
    <property type="entry name" value="PEROXYUREIDOACRYLATE/UREIDOACRYLATE AMIDOHYDROLASE-RELATED"/>
    <property type="match status" value="1"/>
</dbReference>
<dbReference type="EMBL" id="AP026561">
    <property type="protein sequence ID" value="BDP43812.1"/>
    <property type="molecule type" value="Genomic_DNA"/>
</dbReference>
<evidence type="ECO:0000313" key="3">
    <source>
        <dbReference type="EMBL" id="BDP43812.1"/>
    </source>
</evidence>